<reference evidence="1" key="2">
    <citation type="submission" date="2023-06" db="EMBL/GenBank/DDBJ databases">
        <authorList>
            <consortium name="Lawrence Berkeley National Laboratory"/>
            <person name="Haridas S."/>
            <person name="Hensen N."/>
            <person name="Bonometti L."/>
            <person name="Westerberg I."/>
            <person name="Brannstrom I.O."/>
            <person name="Guillou S."/>
            <person name="Cros-Aarteil S."/>
            <person name="Calhoun S."/>
            <person name="Kuo A."/>
            <person name="Mondo S."/>
            <person name="Pangilinan J."/>
            <person name="Riley R."/>
            <person name="Labutti K."/>
            <person name="Andreopoulos B."/>
            <person name="Lipzen A."/>
            <person name="Chen C."/>
            <person name="Yanf M."/>
            <person name="Daum C."/>
            <person name="Ng V."/>
            <person name="Clum A."/>
            <person name="Steindorff A."/>
            <person name="Ohm R."/>
            <person name="Martin F."/>
            <person name="Silar P."/>
            <person name="Natvig D."/>
            <person name="Lalanne C."/>
            <person name="Gautier V."/>
            <person name="Ament-Velasquez S.L."/>
            <person name="Kruys A."/>
            <person name="Hutchinson M.I."/>
            <person name="Powell A.J."/>
            <person name="Barry K."/>
            <person name="Miller A.N."/>
            <person name="Grigoriev I.V."/>
            <person name="Debuchy R."/>
            <person name="Gladieux P."/>
            <person name="Thoren M.H."/>
            <person name="Johannesson H."/>
        </authorList>
    </citation>
    <scope>NUCLEOTIDE SEQUENCE</scope>
    <source>
        <strain evidence="1">SMH4131-1</strain>
    </source>
</reference>
<sequence length="214" mass="22589">MHGRPTVGDSFIRMCQPRVPSLPEVYCTCSASLVYVPGNVLTSPLASVAASPDFPPIRPGIGGEVCPPGPTLLPRRPAWGLHCRGRACRVHYPAAAPASLAQPALRSLTDGGRGESMDGSGYLPPPYPQLPVGGGLGVVKCLIQPLQANTRHHHHFTCILSIPSVGTYSIRSHHSGFSVACATGVAIRRQALPSSVPRNIGQISKSGPRSFFFN</sequence>
<proteinExistence type="predicted"/>
<protein>
    <submittedName>
        <fullName evidence="1">Uncharacterized protein</fullName>
    </submittedName>
</protein>
<gene>
    <name evidence="1" type="ORF">B0T19DRAFT_126328</name>
</gene>
<dbReference type="AlphaFoldDB" id="A0AAE0IYC0"/>
<name>A0AAE0IYC0_9PEZI</name>
<keyword evidence="2" id="KW-1185">Reference proteome</keyword>
<dbReference type="EMBL" id="JAUEPO010000002">
    <property type="protein sequence ID" value="KAK3333449.1"/>
    <property type="molecule type" value="Genomic_DNA"/>
</dbReference>
<dbReference type="Proteomes" id="UP001286456">
    <property type="component" value="Unassembled WGS sequence"/>
</dbReference>
<evidence type="ECO:0000313" key="1">
    <source>
        <dbReference type="EMBL" id="KAK3333449.1"/>
    </source>
</evidence>
<accession>A0AAE0IYC0</accession>
<reference evidence="1" key="1">
    <citation type="journal article" date="2023" name="Mol. Phylogenet. Evol.">
        <title>Genome-scale phylogeny and comparative genomics of the fungal order Sordariales.</title>
        <authorList>
            <person name="Hensen N."/>
            <person name="Bonometti L."/>
            <person name="Westerberg I."/>
            <person name="Brannstrom I.O."/>
            <person name="Guillou S."/>
            <person name="Cros-Aarteil S."/>
            <person name="Calhoun S."/>
            <person name="Haridas S."/>
            <person name="Kuo A."/>
            <person name="Mondo S."/>
            <person name="Pangilinan J."/>
            <person name="Riley R."/>
            <person name="LaButti K."/>
            <person name="Andreopoulos B."/>
            <person name="Lipzen A."/>
            <person name="Chen C."/>
            <person name="Yan M."/>
            <person name="Daum C."/>
            <person name="Ng V."/>
            <person name="Clum A."/>
            <person name="Steindorff A."/>
            <person name="Ohm R.A."/>
            <person name="Martin F."/>
            <person name="Silar P."/>
            <person name="Natvig D.O."/>
            <person name="Lalanne C."/>
            <person name="Gautier V."/>
            <person name="Ament-Velasquez S.L."/>
            <person name="Kruys A."/>
            <person name="Hutchinson M.I."/>
            <person name="Powell A.J."/>
            <person name="Barry K."/>
            <person name="Miller A.N."/>
            <person name="Grigoriev I.V."/>
            <person name="Debuchy R."/>
            <person name="Gladieux P."/>
            <person name="Hiltunen Thoren M."/>
            <person name="Johannesson H."/>
        </authorList>
    </citation>
    <scope>NUCLEOTIDE SEQUENCE</scope>
    <source>
        <strain evidence="1">SMH4131-1</strain>
    </source>
</reference>
<evidence type="ECO:0000313" key="2">
    <source>
        <dbReference type="Proteomes" id="UP001286456"/>
    </source>
</evidence>
<organism evidence="1 2">
    <name type="scientific">Cercophora scortea</name>
    <dbReference type="NCBI Taxonomy" id="314031"/>
    <lineage>
        <taxon>Eukaryota</taxon>
        <taxon>Fungi</taxon>
        <taxon>Dikarya</taxon>
        <taxon>Ascomycota</taxon>
        <taxon>Pezizomycotina</taxon>
        <taxon>Sordariomycetes</taxon>
        <taxon>Sordariomycetidae</taxon>
        <taxon>Sordariales</taxon>
        <taxon>Lasiosphaeriaceae</taxon>
        <taxon>Cercophora</taxon>
    </lineage>
</organism>
<comment type="caution">
    <text evidence="1">The sequence shown here is derived from an EMBL/GenBank/DDBJ whole genome shotgun (WGS) entry which is preliminary data.</text>
</comment>